<keyword evidence="1" id="KW-0547">Nucleotide-binding</keyword>
<dbReference type="SUPFAM" id="SSF52540">
    <property type="entry name" value="P-loop containing nucleoside triphosphate hydrolases"/>
    <property type="match status" value="2"/>
</dbReference>
<dbReference type="AlphaFoldDB" id="A0A9Q3Z114"/>
<reference evidence="5" key="2">
    <citation type="journal article" date="2021" name="Microorganisms">
        <title>Extensive Genome Exploration of Clostridium botulinum Group III Field Strains.</title>
        <authorList>
            <person name="Fillo S."/>
            <person name="Giordani F."/>
            <person name="Tonon E."/>
            <person name="Drigo I."/>
            <person name="Anselmo A."/>
            <person name="Fortunato A."/>
            <person name="Lista F."/>
            <person name="Bano L."/>
        </authorList>
    </citation>
    <scope>NUCLEOTIDE SEQUENCE</scope>
    <source>
        <strain evidence="5">IZSVe-TV_9877_3_12</strain>
    </source>
</reference>
<evidence type="ECO:0000259" key="4">
    <source>
        <dbReference type="Pfam" id="PF14490"/>
    </source>
</evidence>
<dbReference type="GO" id="GO:0009338">
    <property type="term" value="C:exodeoxyribonuclease V complex"/>
    <property type="evidence" value="ECO:0007669"/>
    <property type="project" value="TreeGrafter"/>
</dbReference>
<organism evidence="5 6">
    <name type="scientific">Clostridium botulinum C</name>
    <dbReference type="NCBI Taxonomy" id="36828"/>
    <lineage>
        <taxon>Bacteria</taxon>
        <taxon>Bacillati</taxon>
        <taxon>Bacillota</taxon>
        <taxon>Clostridia</taxon>
        <taxon>Eubacteriales</taxon>
        <taxon>Clostridiaceae</taxon>
        <taxon>Clostridium</taxon>
    </lineage>
</organism>
<dbReference type="InterPro" id="IPR027417">
    <property type="entry name" value="P-loop_NTPase"/>
</dbReference>
<protein>
    <submittedName>
        <fullName evidence="5">AAA family ATPase</fullName>
    </submittedName>
</protein>
<proteinExistence type="predicted"/>
<dbReference type="Gene3D" id="3.40.50.300">
    <property type="entry name" value="P-loop containing nucleotide triphosphate hydrolases"/>
    <property type="match status" value="2"/>
</dbReference>
<dbReference type="Pfam" id="PF14490">
    <property type="entry name" value="HHH_RecD2"/>
    <property type="match status" value="1"/>
</dbReference>
<evidence type="ECO:0000259" key="3">
    <source>
        <dbReference type="Pfam" id="PF13538"/>
    </source>
</evidence>
<dbReference type="Pfam" id="PF13538">
    <property type="entry name" value="UvrD_C_2"/>
    <property type="match status" value="1"/>
</dbReference>
<keyword evidence="2" id="KW-0067">ATP-binding</keyword>
<dbReference type="CDD" id="cd17933">
    <property type="entry name" value="DEXSc_RecD-like"/>
    <property type="match status" value="1"/>
</dbReference>
<dbReference type="Pfam" id="PF13245">
    <property type="entry name" value="AAA_19"/>
    <property type="match status" value="1"/>
</dbReference>
<feature type="domain" description="ATP-dependent RecD2 DNA helicase-like helix-hairpin-helix" evidence="4">
    <location>
        <begin position="166"/>
        <end position="253"/>
    </location>
</feature>
<dbReference type="GO" id="GO:0005524">
    <property type="term" value="F:ATP binding"/>
    <property type="evidence" value="ECO:0007669"/>
    <property type="project" value="UniProtKB-KW"/>
</dbReference>
<reference evidence="5" key="1">
    <citation type="submission" date="2020-02" db="EMBL/GenBank/DDBJ databases">
        <authorList>
            <person name="Fillo S."/>
            <person name="Giordani F."/>
            <person name="Tonon E."/>
            <person name="Drigo I."/>
            <person name="Anselmo A."/>
            <person name="Fortunato A."/>
            <person name="Bano L."/>
            <person name="Lista F."/>
        </authorList>
    </citation>
    <scope>NUCLEOTIDE SEQUENCE</scope>
    <source>
        <strain evidence="5">IZSVe-TV_9877_3_12</strain>
    </source>
</reference>
<accession>A0A9Q3Z114</accession>
<evidence type="ECO:0000256" key="1">
    <source>
        <dbReference type="ARBA" id="ARBA00022741"/>
    </source>
</evidence>
<dbReference type="InterPro" id="IPR050534">
    <property type="entry name" value="Coronavir_polyprotein_1ab"/>
</dbReference>
<dbReference type="CDD" id="cd18809">
    <property type="entry name" value="SF1_C_RecD"/>
    <property type="match status" value="1"/>
</dbReference>
<evidence type="ECO:0000313" key="6">
    <source>
        <dbReference type="Proteomes" id="UP000813637"/>
    </source>
</evidence>
<gene>
    <name evidence="5" type="ORF">G8S53_06265</name>
</gene>
<dbReference type="InterPro" id="IPR029493">
    <property type="entry name" value="RecD2-like_HHH"/>
</dbReference>
<name>A0A9Q3Z114_CLOBO</name>
<dbReference type="InterPro" id="IPR027785">
    <property type="entry name" value="UvrD-like_helicase_C"/>
</dbReference>
<dbReference type="PANTHER" id="PTHR43788:SF6">
    <property type="entry name" value="DNA HELICASE B"/>
    <property type="match status" value="1"/>
</dbReference>
<sequence>MNDNQETGNLLVCSVKLKRVMYPKNGKYESGDWCIITASVEEVIEGEPHIHPVYNTITLLGNFPTYNSNEVYKVVAQEEYNERYKSFQYRVSYFGRPMNLKSEEDKKTFLKPILSDKQLNGFYNTFNDPFEVISKGQIQEMIKVKGVGEVIAQGILKRYCQCIDYSSIYVELDKYGLSKNMIKKLIGEYKSPQVVVDKIKENPYILADAINGIGWEKADKMALRGGLPADSPFRVKAFIVHVLEEEAQNGNSYVNPIDLTNELIYSLGYVDMNKLSDTIQKMYDDKILWRNNINNDLPTTKVGLMRYFNLENRIAQELKRINEGANNFKFDNYENIIKQVEKEQGWEYTDEQKYGIHEALKNQVILITGGGGTGKTSVVNGIIKILQEYKYSQCALSGKASSRMAEVTGEEGYTIHRLLGYNPDGEDSKFVYNKNNPLPSKIIIVDEISMIGGELFYYLIQAISTGSKLILLGDVHQLESIGSMNLAKDILESKCIATVELTKIHRQAQKSGIITESVKLREHPVPLYKSGWTGHVFRGELKDFELEVYSDKTMSMYNILESFKHYLPMATDITEIQILVPIKERGEACVFNINNAIQEIYNPYDSLHNEVTIQFAKNKKFIIRENDKIMVMKNNYKTTDVDGKKVPIFNGQQGIVKEIDLSKGLMYVDMPYVSDKLMIIPKSTWSSLQLGYASTVAKSQGSQYEYVIGCVDYSTPPAMLTKELVYTLMTRATKLCKLCGETRALYQAMSTSFVSTKSTFLKQLLDNEIDDI</sequence>
<dbReference type="RefSeq" id="WP_231147849.1">
    <property type="nucleotide sequence ID" value="NZ_JAAMYB010000004.1"/>
</dbReference>
<dbReference type="PANTHER" id="PTHR43788">
    <property type="entry name" value="DNA2/NAM7 HELICASE FAMILY MEMBER"/>
    <property type="match status" value="1"/>
</dbReference>
<evidence type="ECO:0000256" key="2">
    <source>
        <dbReference type="ARBA" id="ARBA00022840"/>
    </source>
</evidence>
<dbReference type="Proteomes" id="UP000813637">
    <property type="component" value="Unassembled WGS sequence"/>
</dbReference>
<dbReference type="EMBL" id="JAAMYB010000004">
    <property type="protein sequence ID" value="MCD3194893.1"/>
    <property type="molecule type" value="Genomic_DNA"/>
</dbReference>
<comment type="caution">
    <text evidence="5">The sequence shown here is derived from an EMBL/GenBank/DDBJ whole genome shotgun (WGS) entry which is preliminary data.</text>
</comment>
<dbReference type="GO" id="GO:0006310">
    <property type="term" value="P:DNA recombination"/>
    <property type="evidence" value="ECO:0007669"/>
    <property type="project" value="TreeGrafter"/>
</dbReference>
<evidence type="ECO:0000313" key="5">
    <source>
        <dbReference type="EMBL" id="MCD3194893.1"/>
    </source>
</evidence>
<dbReference type="Gene3D" id="1.10.10.2220">
    <property type="match status" value="1"/>
</dbReference>
<dbReference type="GO" id="GO:0017116">
    <property type="term" value="F:single-stranded DNA helicase activity"/>
    <property type="evidence" value="ECO:0007669"/>
    <property type="project" value="TreeGrafter"/>
</dbReference>
<feature type="domain" description="UvrD-like helicase C-terminal" evidence="3">
    <location>
        <begin position="691"/>
        <end position="737"/>
    </location>
</feature>
<dbReference type="Gene3D" id="2.30.30.940">
    <property type="match status" value="1"/>
</dbReference>